<evidence type="ECO:0000313" key="5">
    <source>
        <dbReference type="EMBL" id="KAK9866359.1"/>
    </source>
</evidence>
<dbReference type="GO" id="GO:0015977">
    <property type="term" value="P:carbon fixation"/>
    <property type="evidence" value="ECO:0007669"/>
    <property type="project" value="UniProtKB-KW"/>
</dbReference>
<feature type="compositionally biased region" description="Basic and acidic residues" evidence="4">
    <location>
        <begin position="214"/>
        <end position="223"/>
    </location>
</feature>
<dbReference type="PANTHER" id="PTHR33791:SF1">
    <property type="entry name" value="RUBISCO CHAPERONE RBCX"/>
    <property type="match status" value="1"/>
</dbReference>
<dbReference type="GO" id="GO:0015979">
    <property type="term" value="P:photosynthesis"/>
    <property type="evidence" value="ECO:0007669"/>
    <property type="project" value="UniProtKB-KW"/>
</dbReference>
<evidence type="ECO:0000313" key="6">
    <source>
        <dbReference type="Proteomes" id="UP001485043"/>
    </source>
</evidence>
<proteinExistence type="predicted"/>
<evidence type="ECO:0000256" key="2">
    <source>
        <dbReference type="ARBA" id="ARBA00023186"/>
    </source>
</evidence>
<name>A0AAW1TA08_9CHLO</name>
<dbReference type="AlphaFoldDB" id="A0AAW1TA08"/>
<keyword evidence="3" id="KW-0120">Carbon dioxide fixation</keyword>
<dbReference type="InterPro" id="IPR038052">
    <property type="entry name" value="Chaperonin_RbcX_sf"/>
</dbReference>
<dbReference type="GO" id="GO:0110102">
    <property type="term" value="P:ribulose bisphosphate carboxylase complex assembly"/>
    <property type="evidence" value="ECO:0007669"/>
    <property type="project" value="InterPro"/>
</dbReference>
<gene>
    <name evidence="5" type="ORF">WJX84_007037</name>
</gene>
<dbReference type="InterPro" id="IPR003435">
    <property type="entry name" value="Chaperonin_RcbX"/>
</dbReference>
<comment type="caution">
    <text evidence="5">The sequence shown here is derived from an EMBL/GenBank/DDBJ whole genome shotgun (WGS) entry which is preliminary data.</text>
</comment>
<sequence>MQACHRLHPSDSQVRLHTSCNRRPLAVAAFRRRFDCSRKSRRKATPVQCNELNQWGNVDGDESGAGADENSFERDTCGSILRVLTAKATQRVLQQLMELNLTKAHWLQKFCQSHPPLEGDKFIIALLKERPSSNQDRILFSNEFINPAELAHRILAVRKDLAIQTSRMMPGFMERDNLEVQRHHLEKNSYTSGSHNKSSRAPRASHSPHNPNDTSRKRWFTRE</sequence>
<feature type="region of interest" description="Disordered" evidence="4">
    <location>
        <begin position="188"/>
        <end position="223"/>
    </location>
</feature>
<evidence type="ECO:0000256" key="1">
    <source>
        <dbReference type="ARBA" id="ARBA00022531"/>
    </source>
</evidence>
<keyword evidence="1" id="KW-0602">Photosynthesis</keyword>
<keyword evidence="6" id="KW-1185">Reference proteome</keyword>
<organism evidence="5 6">
    <name type="scientific">Apatococcus fuscideae</name>
    <dbReference type="NCBI Taxonomy" id="2026836"/>
    <lineage>
        <taxon>Eukaryota</taxon>
        <taxon>Viridiplantae</taxon>
        <taxon>Chlorophyta</taxon>
        <taxon>core chlorophytes</taxon>
        <taxon>Trebouxiophyceae</taxon>
        <taxon>Chlorellales</taxon>
        <taxon>Chlorellaceae</taxon>
        <taxon>Apatococcus</taxon>
    </lineage>
</organism>
<evidence type="ECO:0000256" key="3">
    <source>
        <dbReference type="ARBA" id="ARBA00023300"/>
    </source>
</evidence>
<protein>
    <submittedName>
        <fullName evidence="5">Uncharacterized protein</fullName>
    </submittedName>
</protein>
<accession>A0AAW1TA08</accession>
<dbReference type="SUPFAM" id="SSF158615">
    <property type="entry name" value="RbcX-like"/>
    <property type="match status" value="1"/>
</dbReference>
<reference evidence="5 6" key="1">
    <citation type="journal article" date="2024" name="Nat. Commun.">
        <title>Phylogenomics reveals the evolutionary origins of lichenization in chlorophyte algae.</title>
        <authorList>
            <person name="Puginier C."/>
            <person name="Libourel C."/>
            <person name="Otte J."/>
            <person name="Skaloud P."/>
            <person name="Haon M."/>
            <person name="Grisel S."/>
            <person name="Petersen M."/>
            <person name="Berrin J.G."/>
            <person name="Delaux P.M."/>
            <person name="Dal Grande F."/>
            <person name="Keller J."/>
        </authorList>
    </citation>
    <scope>NUCLEOTIDE SEQUENCE [LARGE SCALE GENOMIC DNA]</scope>
    <source>
        <strain evidence="5 6">SAG 2523</strain>
    </source>
</reference>
<dbReference type="Gene3D" id="1.10.1200.210">
    <property type="entry name" value="Chaperonin-like RbcX"/>
    <property type="match status" value="1"/>
</dbReference>
<dbReference type="PANTHER" id="PTHR33791">
    <property type="entry name" value="CHAPERONIN-LIKE RBCX PROTEIN 1, CHLOROPLASTIC"/>
    <property type="match status" value="1"/>
</dbReference>
<evidence type="ECO:0000256" key="4">
    <source>
        <dbReference type="SAM" id="MobiDB-lite"/>
    </source>
</evidence>
<dbReference type="EMBL" id="JALJOV010000168">
    <property type="protein sequence ID" value="KAK9866359.1"/>
    <property type="molecule type" value="Genomic_DNA"/>
</dbReference>
<dbReference type="GO" id="GO:0044183">
    <property type="term" value="F:protein folding chaperone"/>
    <property type="evidence" value="ECO:0007669"/>
    <property type="project" value="InterPro"/>
</dbReference>
<keyword evidence="2" id="KW-0143">Chaperone</keyword>
<dbReference type="Proteomes" id="UP001485043">
    <property type="component" value="Unassembled WGS sequence"/>
</dbReference>
<dbReference type="Pfam" id="PF02341">
    <property type="entry name" value="RbcX"/>
    <property type="match status" value="1"/>
</dbReference>